<comment type="caution">
    <text evidence="1">The sequence shown here is derived from an EMBL/GenBank/DDBJ whole genome shotgun (WGS) entry which is preliminary data.</text>
</comment>
<dbReference type="AlphaFoldDB" id="A0A4V4LSC7"/>
<proteinExistence type="predicted"/>
<accession>A0A4V4LSC7</accession>
<gene>
    <name evidence="1" type="ORF">E3P99_03881</name>
</gene>
<evidence type="ECO:0000313" key="2">
    <source>
        <dbReference type="Proteomes" id="UP000310189"/>
    </source>
</evidence>
<name>A0A4V4LSC7_9BASI</name>
<protein>
    <submittedName>
        <fullName evidence="1">Uncharacterized protein</fullName>
    </submittedName>
</protein>
<evidence type="ECO:0000313" key="1">
    <source>
        <dbReference type="EMBL" id="TIA85823.1"/>
    </source>
</evidence>
<keyword evidence="2" id="KW-1185">Reference proteome</keyword>
<organism evidence="1 2">
    <name type="scientific">Wallemia hederae</name>
    <dbReference type="NCBI Taxonomy" id="1540922"/>
    <lineage>
        <taxon>Eukaryota</taxon>
        <taxon>Fungi</taxon>
        <taxon>Dikarya</taxon>
        <taxon>Basidiomycota</taxon>
        <taxon>Wallemiomycotina</taxon>
        <taxon>Wallemiomycetes</taxon>
        <taxon>Wallemiales</taxon>
        <taxon>Wallemiaceae</taxon>
        <taxon>Wallemia</taxon>
    </lineage>
</organism>
<sequence>MYPHMEATKFPLYVLYRAPRNYLEEFIMRIDDGVKDEGHKNALFLQENEEDDELSTHSTQTHVKAYLNHSIQDLAMINISKFWNNTTKTSAKYFAILTDSLARRDLVQVAAIGHNPQNPEDEPNRDNLSLKTFNIHIRDASMCLISLGSGEMEIEDWLA</sequence>
<reference evidence="1 2" key="1">
    <citation type="submission" date="2019-03" db="EMBL/GenBank/DDBJ databases">
        <title>Sequencing 23 genomes of Wallemia ichthyophaga.</title>
        <authorList>
            <person name="Gostincar C."/>
        </authorList>
    </citation>
    <scope>NUCLEOTIDE SEQUENCE [LARGE SCALE GENOMIC DNA]</scope>
    <source>
        <strain evidence="1 2">EXF-5753</strain>
    </source>
</reference>
<dbReference type="EMBL" id="SPNW01000096">
    <property type="protein sequence ID" value="TIA85823.1"/>
    <property type="molecule type" value="Genomic_DNA"/>
</dbReference>
<dbReference type="OrthoDB" id="10297144at2759"/>
<dbReference type="Proteomes" id="UP000310189">
    <property type="component" value="Unassembled WGS sequence"/>
</dbReference>